<reference evidence="3" key="1">
    <citation type="submission" date="2019-03" db="EMBL/GenBank/DDBJ databases">
        <title>Single cell metagenomics reveals metabolic interactions within the superorganism composed of flagellate Streblomastix strix and complex community of Bacteroidetes bacteria on its surface.</title>
        <authorList>
            <person name="Treitli S.C."/>
            <person name="Kolisko M."/>
            <person name="Husnik F."/>
            <person name="Keeling P."/>
            <person name="Hampl V."/>
        </authorList>
    </citation>
    <scope>NUCLEOTIDE SEQUENCE</scope>
    <source>
        <strain evidence="3">STM</strain>
    </source>
</reference>
<dbReference type="GO" id="GO:0004222">
    <property type="term" value="F:metalloendopeptidase activity"/>
    <property type="evidence" value="ECO:0007669"/>
    <property type="project" value="TreeGrafter"/>
</dbReference>
<protein>
    <submittedName>
        <fullName evidence="3">Murein DD-endopeptidase MepM</fullName>
        <ecNumber evidence="3">3.4.24.-</ecNumber>
    </submittedName>
</protein>
<dbReference type="InterPro" id="IPR016047">
    <property type="entry name" value="M23ase_b-sheet_dom"/>
</dbReference>
<comment type="caution">
    <text evidence="3">The sequence shown here is derived from an EMBL/GenBank/DDBJ whole genome shotgun (WGS) entry which is preliminary data.</text>
</comment>
<keyword evidence="3" id="KW-0378">Hydrolase</keyword>
<dbReference type="InterPro" id="IPR011055">
    <property type="entry name" value="Dup_hybrid_motif"/>
</dbReference>
<dbReference type="EC" id="3.4.24.-" evidence="3"/>
<organism evidence="3">
    <name type="scientific">termite gut metagenome</name>
    <dbReference type="NCBI Taxonomy" id="433724"/>
    <lineage>
        <taxon>unclassified sequences</taxon>
        <taxon>metagenomes</taxon>
        <taxon>organismal metagenomes</taxon>
    </lineage>
</organism>
<name>A0A5J4QI92_9ZZZZ</name>
<evidence type="ECO:0000259" key="2">
    <source>
        <dbReference type="Pfam" id="PF01551"/>
    </source>
</evidence>
<evidence type="ECO:0000256" key="1">
    <source>
        <dbReference type="ARBA" id="ARBA00022729"/>
    </source>
</evidence>
<gene>
    <name evidence="3" type="ORF">EZS27_029499</name>
</gene>
<dbReference type="EMBL" id="SNRY01003492">
    <property type="protein sequence ID" value="KAA6320770.1"/>
    <property type="molecule type" value="Genomic_DNA"/>
</dbReference>
<accession>A0A5J4QI92</accession>
<dbReference type="PANTHER" id="PTHR21666">
    <property type="entry name" value="PEPTIDASE-RELATED"/>
    <property type="match status" value="1"/>
</dbReference>
<feature type="domain" description="M23ase beta-sheet core" evidence="2">
    <location>
        <begin position="230"/>
        <end position="346"/>
    </location>
</feature>
<dbReference type="CDD" id="cd12797">
    <property type="entry name" value="M23_peptidase"/>
    <property type="match status" value="1"/>
</dbReference>
<dbReference type="PANTHER" id="PTHR21666:SF289">
    <property type="entry name" value="L-ALA--D-GLU ENDOPEPTIDASE"/>
    <property type="match status" value="1"/>
</dbReference>
<proteinExistence type="predicted"/>
<dbReference type="SUPFAM" id="SSF51261">
    <property type="entry name" value="Duplicated hybrid motif"/>
    <property type="match status" value="1"/>
</dbReference>
<evidence type="ECO:0000313" key="3">
    <source>
        <dbReference type="EMBL" id="KAA6320770.1"/>
    </source>
</evidence>
<dbReference type="AlphaFoldDB" id="A0A5J4QI92"/>
<dbReference type="InterPro" id="IPR050570">
    <property type="entry name" value="Cell_wall_metabolism_enzyme"/>
</dbReference>
<sequence length="501" mass="56008">MKRYSKIFIIFIIIINTICCHNDNEVEFLSGKIAIENVVEIDFPNGVFSEQQKVSVDISKDINTQDIFTEMAGLYRSTQNISYFIKITSEFMPNNDNIYAKINIPNDFLKSVPDGYGIELFAQIYQNGGEEIIDNFDILESTYDAESNVLNAFLPAYIFTNQRENNGLYEAILTISTTPGISNPETTRINDSDGECKASGIISPIDGDYKISSGYQLARTDPISQKESKSHLGVDFAVKVGTPVLAVADGIIERVTIQRDEETQAVKGYGLYIVIEHDDGSSTLYGHLSESNSKFKIGTWKQKEKNIRVKKGEEIGKSGGAIGHPYSGTSTGPHLHFDYIPNGEIVKSKNRIDPLPCILLDEAGYYDVYVTLTWNNNADLHLHITDPYGETISFENPRSFSGGFLDNNNTWGRGPENIIWWKGKAPCGNYDVYVHLYHSWEVPTYDVNGDGVINSDDDKARYSDYQVIVKAFGNNRSFSGSVGYFNQKIKITTFNENGIGN</sequence>
<dbReference type="Pfam" id="PF01551">
    <property type="entry name" value="Peptidase_M23"/>
    <property type="match status" value="1"/>
</dbReference>
<dbReference type="Gene3D" id="2.70.70.10">
    <property type="entry name" value="Glucose Permease (Domain IIA)"/>
    <property type="match status" value="1"/>
</dbReference>
<keyword evidence="1" id="KW-0732">Signal</keyword>